<proteinExistence type="predicted"/>
<gene>
    <name evidence="3" type="primary">Necator_chrII.g7206</name>
    <name evidence="3" type="ORF">RB195_019413</name>
</gene>
<keyword evidence="4" id="KW-1185">Reference proteome</keyword>
<accession>A0ABR1CE29</accession>
<reference evidence="3 4" key="1">
    <citation type="submission" date="2023-08" db="EMBL/GenBank/DDBJ databases">
        <title>A Necator americanus chromosomal reference genome.</title>
        <authorList>
            <person name="Ilik V."/>
            <person name="Petrzelkova K.J."/>
            <person name="Pardy F."/>
            <person name="Fuh T."/>
            <person name="Niatou-Singa F.S."/>
            <person name="Gouil Q."/>
            <person name="Baker L."/>
            <person name="Ritchie M.E."/>
            <person name="Jex A.R."/>
            <person name="Gazzola D."/>
            <person name="Li H."/>
            <person name="Toshio Fujiwara R."/>
            <person name="Zhan B."/>
            <person name="Aroian R.V."/>
            <person name="Pafco B."/>
            <person name="Schwarz E.M."/>
        </authorList>
    </citation>
    <scope>NUCLEOTIDE SEQUENCE [LARGE SCALE GENOMIC DNA]</scope>
    <source>
        <strain evidence="3 4">Aroian</strain>
        <tissue evidence="3">Whole animal</tissue>
    </source>
</reference>
<dbReference type="Proteomes" id="UP001303046">
    <property type="component" value="Unassembled WGS sequence"/>
</dbReference>
<feature type="region of interest" description="Disordered" evidence="1">
    <location>
        <begin position="52"/>
        <end position="72"/>
    </location>
</feature>
<comment type="caution">
    <text evidence="3">The sequence shown here is derived from an EMBL/GenBank/DDBJ whole genome shotgun (WGS) entry which is preliminary data.</text>
</comment>
<evidence type="ECO:0000256" key="1">
    <source>
        <dbReference type="SAM" id="MobiDB-lite"/>
    </source>
</evidence>
<organism evidence="3 4">
    <name type="scientific">Necator americanus</name>
    <name type="common">Human hookworm</name>
    <dbReference type="NCBI Taxonomy" id="51031"/>
    <lineage>
        <taxon>Eukaryota</taxon>
        <taxon>Metazoa</taxon>
        <taxon>Ecdysozoa</taxon>
        <taxon>Nematoda</taxon>
        <taxon>Chromadorea</taxon>
        <taxon>Rhabditida</taxon>
        <taxon>Rhabditina</taxon>
        <taxon>Rhabditomorpha</taxon>
        <taxon>Strongyloidea</taxon>
        <taxon>Ancylostomatidae</taxon>
        <taxon>Bunostominae</taxon>
        <taxon>Necator</taxon>
    </lineage>
</organism>
<feature type="signal peptide" evidence="2">
    <location>
        <begin position="1"/>
        <end position="23"/>
    </location>
</feature>
<feature type="compositionally biased region" description="Low complexity" evidence="1">
    <location>
        <begin position="61"/>
        <end position="72"/>
    </location>
</feature>
<protein>
    <submittedName>
        <fullName evidence="3">Uncharacterized protein</fullName>
    </submittedName>
</protein>
<dbReference type="EMBL" id="JAVFWL010000002">
    <property type="protein sequence ID" value="KAK6736702.1"/>
    <property type="molecule type" value="Genomic_DNA"/>
</dbReference>
<evidence type="ECO:0000313" key="3">
    <source>
        <dbReference type="EMBL" id="KAK6736702.1"/>
    </source>
</evidence>
<name>A0ABR1CE29_NECAM</name>
<evidence type="ECO:0000313" key="4">
    <source>
        <dbReference type="Proteomes" id="UP001303046"/>
    </source>
</evidence>
<sequence>MIGNSSLFTFALCIQEYWLLVQTLPSGKKSYSDSRRKVAQINQVKLSKVLLPSAPSMPRHSASSGSSTSTRP</sequence>
<feature type="chain" id="PRO_5045476626" evidence="2">
    <location>
        <begin position="24"/>
        <end position="72"/>
    </location>
</feature>
<keyword evidence="2" id="KW-0732">Signal</keyword>
<evidence type="ECO:0000256" key="2">
    <source>
        <dbReference type="SAM" id="SignalP"/>
    </source>
</evidence>